<dbReference type="Gene3D" id="2.60.120.330">
    <property type="entry name" value="B-lactam Antibiotic, Isopenicillin N Synthase, Chain"/>
    <property type="match status" value="1"/>
</dbReference>
<dbReference type="GO" id="GO:0046872">
    <property type="term" value="F:metal ion binding"/>
    <property type="evidence" value="ECO:0007669"/>
    <property type="project" value="UniProtKB-KW"/>
</dbReference>
<keyword evidence="3 9" id="KW-0479">Metal-binding</keyword>
<sequence length="360" mass="40223">MAPARVESLALSGLAAIPAEYVRPVEERPTEGVFNLKGGVEAEGPQIPVVDVAGWDSADEDIKKEIRRQVAEASREWGVMQLLNHGISETLIERLQAAGKAFFDLSVEEKEKYANDHAAGKIAGYGSKLANNASGQLEWEDYYFHLLWPENRRDMTTWPKHPQEYIEVTDAYGREIRKLVTKILTTLSLDLGVEEDRMERVLGGENLEMQLKINYYPRCPQPELALGVEAHTDISALTFLLHNMVPGLQLFHDGKWVTAKCIPGALIVHIGDQVEILSNGQFKSGLHRGLVNKEKVRISWAVFCDPPKDALIGPMKEVVDENNPPLFPAKTFQQHTDHKLFKKAQAQAEAQAAKKLNQST</sequence>
<dbReference type="Pfam" id="PF14226">
    <property type="entry name" value="DIOX_N"/>
    <property type="match status" value="1"/>
</dbReference>
<name>X5CY97_PINTB</name>
<evidence type="ECO:0000256" key="4">
    <source>
        <dbReference type="ARBA" id="ARBA00022896"/>
    </source>
</evidence>
<dbReference type="GO" id="GO:0031418">
    <property type="term" value="F:L-ascorbic acid binding"/>
    <property type="evidence" value="ECO:0007669"/>
    <property type="project" value="UniProtKB-KW"/>
</dbReference>
<evidence type="ECO:0000256" key="7">
    <source>
        <dbReference type="ARBA" id="ARBA00023004"/>
    </source>
</evidence>
<evidence type="ECO:0000256" key="1">
    <source>
        <dbReference type="ARBA" id="ARBA00001961"/>
    </source>
</evidence>
<dbReference type="InterPro" id="IPR044861">
    <property type="entry name" value="IPNS-like_FE2OG_OXY"/>
</dbReference>
<dbReference type="FunFam" id="2.60.120.330:FF:000009">
    <property type="entry name" value="Flavonol synthase"/>
    <property type="match status" value="1"/>
</dbReference>
<dbReference type="AlphaFoldDB" id="X5CY97"/>
<dbReference type="SUPFAM" id="SSF51197">
    <property type="entry name" value="Clavaminate synthase-like"/>
    <property type="match status" value="1"/>
</dbReference>
<dbReference type="InterPro" id="IPR026992">
    <property type="entry name" value="DIOX_N"/>
</dbReference>
<dbReference type="PANTHER" id="PTHR47991">
    <property type="entry name" value="OXOGLUTARATE/IRON-DEPENDENT DIOXYGENASE"/>
    <property type="match status" value="1"/>
</dbReference>
<dbReference type="Pfam" id="PF03171">
    <property type="entry name" value="2OG-FeII_Oxy"/>
    <property type="match status" value="1"/>
</dbReference>
<evidence type="ECO:0000256" key="9">
    <source>
        <dbReference type="RuleBase" id="RU003682"/>
    </source>
</evidence>
<dbReference type="GO" id="GO:0046148">
    <property type="term" value="P:pigment biosynthetic process"/>
    <property type="evidence" value="ECO:0007669"/>
    <property type="project" value="UniProtKB-ARBA"/>
</dbReference>
<dbReference type="PROSITE" id="PS51471">
    <property type="entry name" value="FE2OG_OXY"/>
    <property type="match status" value="1"/>
</dbReference>
<protein>
    <submittedName>
        <fullName evidence="11">GA2ox10</fullName>
    </submittedName>
</protein>
<evidence type="ECO:0000256" key="6">
    <source>
        <dbReference type="ARBA" id="ARBA00023002"/>
    </source>
</evidence>
<comment type="cofactor">
    <cofactor evidence="1">
        <name>L-ascorbate</name>
        <dbReference type="ChEBI" id="CHEBI:38290"/>
    </cofactor>
</comment>
<organism evidence="11">
    <name type="scientific">Pinus tabuliformis</name>
    <name type="common">Chinese red pine</name>
    <name type="synonym">Pinus leucosperma</name>
    <dbReference type="NCBI Taxonomy" id="88731"/>
    <lineage>
        <taxon>Eukaryota</taxon>
        <taxon>Viridiplantae</taxon>
        <taxon>Streptophyta</taxon>
        <taxon>Embryophyta</taxon>
        <taxon>Tracheophyta</taxon>
        <taxon>Spermatophyta</taxon>
        <taxon>Pinopsida</taxon>
        <taxon>Pinidae</taxon>
        <taxon>Conifers I</taxon>
        <taxon>Pinales</taxon>
        <taxon>Pinaceae</taxon>
        <taxon>Pinus</taxon>
        <taxon>Pinus subgen. Pinus</taxon>
    </lineage>
</organism>
<dbReference type="InterPro" id="IPR005123">
    <property type="entry name" value="Oxoglu/Fe-dep_dioxygenase_dom"/>
</dbReference>
<dbReference type="GO" id="GO:0051213">
    <property type="term" value="F:dioxygenase activity"/>
    <property type="evidence" value="ECO:0007669"/>
    <property type="project" value="UniProtKB-KW"/>
</dbReference>
<keyword evidence="7 9" id="KW-0408">Iron</keyword>
<accession>X5CY97</accession>
<proteinExistence type="evidence at transcript level"/>
<comment type="similarity">
    <text evidence="2 9">Belongs to the iron/ascorbate-dependent oxidoreductase family.</text>
</comment>
<evidence type="ECO:0000256" key="2">
    <source>
        <dbReference type="ARBA" id="ARBA00008056"/>
    </source>
</evidence>
<evidence type="ECO:0000256" key="5">
    <source>
        <dbReference type="ARBA" id="ARBA00022964"/>
    </source>
</evidence>
<keyword evidence="4" id="KW-0847">Vitamin C</keyword>
<keyword evidence="8" id="KW-0284">Flavonoid biosynthesis</keyword>
<dbReference type="InterPro" id="IPR050295">
    <property type="entry name" value="Plant_2OG-oxidoreductases"/>
</dbReference>
<dbReference type="GO" id="GO:0009813">
    <property type="term" value="P:flavonoid biosynthetic process"/>
    <property type="evidence" value="ECO:0007669"/>
    <property type="project" value="UniProtKB-KW"/>
</dbReference>
<reference evidence="11" key="1">
    <citation type="submission" date="2014-01" db="EMBL/GenBank/DDBJ databases">
        <title>Isolation and expression analysis of gibberellin metabolism genes in developing male and female cones of Pinus tabuliformis.</title>
        <authorList>
            <person name="Niu S."/>
            <person name="Li W."/>
            <person name="Chen X."/>
        </authorList>
    </citation>
    <scope>NUCLEOTIDE SEQUENCE</scope>
</reference>
<evidence type="ECO:0000256" key="8">
    <source>
        <dbReference type="ARBA" id="ARBA00023241"/>
    </source>
</evidence>
<keyword evidence="5" id="KW-0223">Dioxygenase</keyword>
<feature type="domain" description="Fe2OG dioxygenase" evidence="10">
    <location>
        <begin position="205"/>
        <end position="306"/>
    </location>
</feature>
<keyword evidence="6 9" id="KW-0560">Oxidoreductase</keyword>
<evidence type="ECO:0000313" key="11">
    <source>
        <dbReference type="EMBL" id="AHW42460.1"/>
    </source>
</evidence>
<evidence type="ECO:0000259" key="10">
    <source>
        <dbReference type="PROSITE" id="PS51471"/>
    </source>
</evidence>
<dbReference type="InterPro" id="IPR027443">
    <property type="entry name" value="IPNS-like_sf"/>
</dbReference>
<evidence type="ECO:0000256" key="3">
    <source>
        <dbReference type="ARBA" id="ARBA00022723"/>
    </source>
</evidence>
<dbReference type="EMBL" id="KJ158976">
    <property type="protein sequence ID" value="AHW42460.1"/>
    <property type="molecule type" value="mRNA"/>
</dbReference>